<sequence length="95" mass="10543">MGFARRPPLDPGRLRQVPDYSQDEVAEVCTALAAEAPALWAVLVREAQAPASVTKADYDDCYDALLTWLFERRYVDTHIEMAMLFKAVRGRAGGA</sequence>
<dbReference type="Proteomes" id="UP000056905">
    <property type="component" value="Chromosome"/>
</dbReference>
<evidence type="ECO:0000313" key="2">
    <source>
        <dbReference type="Proteomes" id="UP000056905"/>
    </source>
</evidence>
<evidence type="ECO:0000313" key="1">
    <source>
        <dbReference type="EMBL" id="ALL14861.1"/>
    </source>
</evidence>
<dbReference type="STRING" id="69395.AQ619_16635"/>
<accession>A0A0P0P2R8</accession>
<dbReference type="EMBL" id="CP013002">
    <property type="protein sequence ID" value="ALL14861.1"/>
    <property type="molecule type" value="Genomic_DNA"/>
</dbReference>
<proteinExistence type="predicted"/>
<dbReference type="AlphaFoldDB" id="A0A0P0P2R8"/>
<name>A0A0P0P2R8_9CAUL</name>
<dbReference type="OrthoDB" id="7193026at2"/>
<keyword evidence="2" id="KW-1185">Reference proteome</keyword>
<gene>
    <name evidence="1" type="ORF">AQ619_16635</name>
</gene>
<organism evidence="1 2">
    <name type="scientific">Caulobacter henricii</name>
    <dbReference type="NCBI Taxonomy" id="69395"/>
    <lineage>
        <taxon>Bacteria</taxon>
        <taxon>Pseudomonadati</taxon>
        <taxon>Pseudomonadota</taxon>
        <taxon>Alphaproteobacteria</taxon>
        <taxon>Caulobacterales</taxon>
        <taxon>Caulobacteraceae</taxon>
        <taxon>Caulobacter</taxon>
    </lineage>
</organism>
<reference evidence="1 2" key="1">
    <citation type="submission" date="2015-10" db="EMBL/GenBank/DDBJ databases">
        <title>Conservation of the essential genome among Caulobacter and Brevundimonas species.</title>
        <authorList>
            <person name="Scott D."/>
            <person name="Ely B."/>
        </authorList>
    </citation>
    <scope>NUCLEOTIDE SEQUENCE [LARGE SCALE GENOMIC DNA]</scope>
    <source>
        <strain evidence="1 2">CB4</strain>
    </source>
</reference>
<dbReference type="KEGG" id="chq:AQ619_16635"/>
<protein>
    <submittedName>
        <fullName evidence="1">Uncharacterized protein</fullName>
    </submittedName>
</protein>